<keyword evidence="2" id="KW-1185">Reference proteome</keyword>
<name>A0A074Y0W1_AURSE</name>
<dbReference type="InParanoid" id="A0A074Y0W1"/>
<dbReference type="Proteomes" id="UP000030641">
    <property type="component" value="Unassembled WGS sequence"/>
</dbReference>
<dbReference type="GeneID" id="25372254"/>
<dbReference type="EMBL" id="KL584778">
    <property type="protein sequence ID" value="KEQ91443.1"/>
    <property type="molecule type" value="Genomic_DNA"/>
</dbReference>
<sequence>MGQVINSPRKPRTAPVLSITRTLHNELRDDLDEPWRISGQTGSRYYVRRLYRSSSTWHQYALHDECPRPNTHKCCKEPWVLFTCKIEPIKSRYHAAKIDKECRAIVNTLMKHRSVLGCDCNFEHIKTGRTSTKGSNICEIRSIVVVKAMKKHDRMCSCGGFDFAPRSTPEKKSPKPQKSAPNLHKRVSLEDVQKEFFDDWSDDTSFMFKDIPRKF</sequence>
<proteinExistence type="predicted"/>
<dbReference type="RefSeq" id="XP_013339979.1">
    <property type="nucleotide sequence ID" value="XM_013484525.1"/>
</dbReference>
<dbReference type="OrthoDB" id="3942359at2759"/>
<dbReference type="HOGENOM" id="CLU_1283025_0_0_1"/>
<gene>
    <name evidence="1" type="ORF">AUEXF2481DRAFT_92099</name>
</gene>
<accession>A0A074Y0W1</accession>
<dbReference type="AlphaFoldDB" id="A0A074Y0W1"/>
<evidence type="ECO:0000313" key="1">
    <source>
        <dbReference type="EMBL" id="KEQ91443.1"/>
    </source>
</evidence>
<evidence type="ECO:0000313" key="2">
    <source>
        <dbReference type="Proteomes" id="UP000030641"/>
    </source>
</evidence>
<reference evidence="1 2" key="1">
    <citation type="journal article" date="2014" name="BMC Genomics">
        <title>Genome sequencing of four Aureobasidium pullulans varieties: biotechnological potential, stress tolerance, and description of new species.</title>
        <authorList>
            <person name="Gostin Ar C."/>
            <person name="Ohm R.A."/>
            <person name="Kogej T."/>
            <person name="Sonjak S."/>
            <person name="Turk M."/>
            <person name="Zajc J."/>
            <person name="Zalar P."/>
            <person name="Grube M."/>
            <person name="Sun H."/>
            <person name="Han J."/>
            <person name="Sharma A."/>
            <person name="Chiniquy J."/>
            <person name="Ngan C.Y."/>
            <person name="Lipzen A."/>
            <person name="Barry K."/>
            <person name="Grigoriev I.V."/>
            <person name="Gunde-Cimerman N."/>
        </authorList>
    </citation>
    <scope>NUCLEOTIDE SEQUENCE [LARGE SCALE GENOMIC DNA]</scope>
    <source>
        <strain evidence="1 2">EXF-2481</strain>
    </source>
</reference>
<protein>
    <submittedName>
        <fullName evidence="1">Uncharacterized protein</fullName>
    </submittedName>
</protein>
<organism evidence="1 2">
    <name type="scientific">Aureobasidium subglaciale (strain EXF-2481)</name>
    <name type="common">Aureobasidium pullulans var. subglaciale</name>
    <dbReference type="NCBI Taxonomy" id="1043005"/>
    <lineage>
        <taxon>Eukaryota</taxon>
        <taxon>Fungi</taxon>
        <taxon>Dikarya</taxon>
        <taxon>Ascomycota</taxon>
        <taxon>Pezizomycotina</taxon>
        <taxon>Dothideomycetes</taxon>
        <taxon>Dothideomycetidae</taxon>
        <taxon>Dothideales</taxon>
        <taxon>Saccotheciaceae</taxon>
        <taxon>Aureobasidium</taxon>
    </lineage>
</organism>